<sequence length="408" mass="44157">MAELRGKLVFAQSGGPTAVFNTSACGVIQEALNNADRFEAVYGAVNGIMGVLHENMIDLSQEDPATIEGLRYTPASTLGTCRRKLDETDLERILDVFKAHNIRYFLYNGGNDSMDTAHKVSAMATAAGYEMRVMGIPKTVDNDLVETDHCPGFGSAARFMTLATRYVGRDTESGALTTTSITIMEIMGRDAGWLTGSTAIGREDERDAPHLIYLPEVPFTLDKFLDDVQKVHDRLGFAVIAVSEGVRDPDGKLLLKSSSVDAFGHVQLGGVGDFLAKLVMDKLKIKARANIPGTIQRALISHASPVDLDEAYLVGQMAVKYALEGHNGSMVSLVRTSDTPYACTTGLAPLEKVANAAKPVPRDYINADGNDVTEQFLTYVTPLVGEMPPNYARFTTQGVGRLLEAYTH</sequence>
<evidence type="ECO:0000313" key="8">
    <source>
        <dbReference type="EMBL" id="MBD3323315.1"/>
    </source>
</evidence>
<keyword evidence="5 6" id="KW-0460">Magnesium</keyword>
<comment type="pathway">
    <text evidence="6">Carbohydrate degradation; glycolysis; D-glyceraldehyde 3-phosphate and glycerone phosphate from D-glucose: step 3/4.</text>
</comment>
<proteinExistence type="inferred from homology"/>
<organism evidence="8 9">
    <name type="scientific">candidate division KSB3 bacterium</name>
    <dbReference type="NCBI Taxonomy" id="2044937"/>
    <lineage>
        <taxon>Bacteria</taxon>
        <taxon>candidate division KSB3</taxon>
    </lineage>
</organism>
<evidence type="ECO:0000256" key="5">
    <source>
        <dbReference type="ARBA" id="ARBA00022842"/>
    </source>
</evidence>
<feature type="binding site" evidence="6">
    <location>
        <position position="15"/>
    </location>
    <ligand>
        <name>diphosphate</name>
        <dbReference type="ChEBI" id="CHEBI:33019"/>
    </ligand>
</feature>
<dbReference type="PRINTS" id="PR00476">
    <property type="entry name" value="PHFRCTKINASE"/>
</dbReference>
<comment type="activity regulation">
    <text evidence="6">Non-allosteric.</text>
</comment>
<dbReference type="GO" id="GO:0005737">
    <property type="term" value="C:cytoplasm"/>
    <property type="evidence" value="ECO:0007669"/>
    <property type="project" value="UniProtKB-SubCell"/>
</dbReference>
<comment type="function">
    <text evidence="6">Catalyzes the phosphorylation of D-fructose 6-phosphate, the first committing step of glycolysis. Uses inorganic phosphate (PPi) as phosphoryl donor instead of ATP like common ATP-dependent phosphofructokinases (ATP-PFKs), which renders the reaction reversible, and can thus function both in glycolysis and gluconeogenesis. Consistently, PPi-PFK can replace the enzymes of both the forward (ATP-PFK) and reverse (fructose-bisphosphatase (FBPase)) reactions.</text>
</comment>
<feature type="binding site" evidence="6">
    <location>
        <position position="111"/>
    </location>
    <ligand>
        <name>Mg(2+)</name>
        <dbReference type="ChEBI" id="CHEBI:18420"/>
        <note>catalytic</note>
    </ligand>
</feature>
<evidence type="ECO:0000256" key="1">
    <source>
        <dbReference type="ARBA" id="ARBA00001946"/>
    </source>
</evidence>
<dbReference type="AlphaFoldDB" id="A0A9D5JSA3"/>
<dbReference type="PIRSF" id="PIRSF036483">
    <property type="entry name" value="PFK_XF0274"/>
    <property type="match status" value="1"/>
</dbReference>
<evidence type="ECO:0000259" key="7">
    <source>
        <dbReference type="Pfam" id="PF00365"/>
    </source>
</evidence>
<reference evidence="8" key="1">
    <citation type="submission" date="2019-11" db="EMBL/GenBank/DDBJ databases">
        <title>Microbial mats filling the niche in hypersaline microbial mats.</title>
        <authorList>
            <person name="Wong H.L."/>
            <person name="Macleod F.I."/>
            <person name="White R.A. III"/>
            <person name="Burns B.P."/>
        </authorList>
    </citation>
    <scope>NUCLEOTIDE SEQUENCE</scope>
    <source>
        <strain evidence="8">Rbin_158</strain>
    </source>
</reference>
<dbReference type="GO" id="GO:0006002">
    <property type="term" value="P:fructose 6-phosphate metabolic process"/>
    <property type="evidence" value="ECO:0007669"/>
    <property type="project" value="InterPro"/>
</dbReference>
<evidence type="ECO:0000256" key="3">
    <source>
        <dbReference type="ARBA" id="ARBA00022723"/>
    </source>
</evidence>
<evidence type="ECO:0000256" key="6">
    <source>
        <dbReference type="HAMAP-Rule" id="MF_01978"/>
    </source>
</evidence>
<evidence type="ECO:0000256" key="4">
    <source>
        <dbReference type="ARBA" id="ARBA00022777"/>
    </source>
</evidence>
<keyword evidence="4 6" id="KW-0418">Kinase</keyword>
<dbReference type="NCBIfam" id="NF010675">
    <property type="entry name" value="PRK14072.1"/>
    <property type="match status" value="1"/>
</dbReference>
<comment type="similarity">
    <text evidence="6">Belongs to the phosphofructokinase type A (PFKA) family. PPi-dependent PFK group II subfamily. Clade 'B2' sub-subfamily.</text>
</comment>
<dbReference type="InterPro" id="IPR011404">
    <property type="entry name" value="PPi-PFK"/>
</dbReference>
<keyword evidence="2 6" id="KW-0808">Transferase</keyword>
<evidence type="ECO:0000256" key="2">
    <source>
        <dbReference type="ARBA" id="ARBA00022679"/>
    </source>
</evidence>
<feature type="binding site" evidence="6">
    <location>
        <begin position="187"/>
        <end position="189"/>
    </location>
    <ligand>
        <name>substrate</name>
    </ligand>
</feature>
<keyword evidence="6" id="KW-0963">Cytoplasm</keyword>
<feature type="binding site" evidence="6">
    <location>
        <begin position="139"/>
        <end position="141"/>
    </location>
    <ligand>
        <name>substrate</name>
    </ligand>
</feature>
<dbReference type="EC" id="2.7.1.90" evidence="6"/>
<keyword evidence="6" id="KW-0324">Glycolysis</keyword>
<comment type="subcellular location">
    <subcellularLocation>
        <location evidence="6">Cytoplasm</location>
    </subcellularLocation>
</comment>
<comment type="catalytic activity">
    <reaction evidence="6">
        <text>beta-D-fructose 6-phosphate + diphosphate = beta-D-fructose 1,6-bisphosphate + phosphate + H(+)</text>
        <dbReference type="Rhea" id="RHEA:13613"/>
        <dbReference type="ChEBI" id="CHEBI:15378"/>
        <dbReference type="ChEBI" id="CHEBI:32966"/>
        <dbReference type="ChEBI" id="CHEBI:33019"/>
        <dbReference type="ChEBI" id="CHEBI:43474"/>
        <dbReference type="ChEBI" id="CHEBI:57634"/>
        <dbReference type="EC" id="2.7.1.90"/>
    </reaction>
</comment>
<feature type="domain" description="Phosphofructokinase" evidence="7">
    <location>
        <begin position="9"/>
        <end position="320"/>
    </location>
</feature>
<comment type="subunit">
    <text evidence="6">Homodimer.</text>
</comment>
<evidence type="ECO:0000313" key="9">
    <source>
        <dbReference type="Proteomes" id="UP000649604"/>
    </source>
</evidence>
<comment type="caution">
    <text evidence="8">The sequence shown here is derived from an EMBL/GenBank/DDBJ whole genome shotgun (WGS) entry which is preliminary data.</text>
</comment>
<comment type="cofactor">
    <cofactor evidence="1 6">
        <name>Mg(2+)</name>
        <dbReference type="ChEBI" id="CHEBI:18420"/>
    </cofactor>
</comment>
<feature type="active site" description="Proton acceptor" evidence="6">
    <location>
        <position position="141"/>
    </location>
</feature>
<keyword evidence="3 6" id="KW-0479">Metal-binding</keyword>
<dbReference type="Proteomes" id="UP000649604">
    <property type="component" value="Unassembled WGS sequence"/>
</dbReference>
<dbReference type="PANTHER" id="PTHR45770">
    <property type="entry name" value="ATP-DEPENDENT 6-PHOSPHOFRUCTOKINASE 1"/>
    <property type="match status" value="1"/>
</dbReference>
<dbReference type="InterPro" id="IPR035966">
    <property type="entry name" value="PKF_sf"/>
</dbReference>
<protein>
    <recommendedName>
        <fullName evidence="6">Pyrophosphate--fructose 6-phosphate 1-phosphotransferase</fullName>
        <ecNumber evidence="6">2.7.1.90</ecNumber>
    </recommendedName>
    <alternativeName>
        <fullName evidence="6">6-phosphofructokinase, pyrophosphate dependent</fullName>
    </alternativeName>
    <alternativeName>
        <fullName evidence="6">PPi-dependent phosphofructokinase</fullName>
        <shortName evidence="6">PPi-PFK</shortName>
    </alternativeName>
    <alternativeName>
        <fullName evidence="6">Pyrophosphate-dependent 6-phosphofructose-1-kinase</fullName>
    </alternativeName>
</protein>
<dbReference type="EMBL" id="WJJP01000054">
    <property type="protein sequence ID" value="MBD3323315.1"/>
    <property type="molecule type" value="Genomic_DNA"/>
</dbReference>
<dbReference type="Gene3D" id="3.40.50.450">
    <property type="match status" value="1"/>
</dbReference>
<dbReference type="InterPro" id="IPR022953">
    <property type="entry name" value="ATP_PFK"/>
</dbReference>
<dbReference type="InterPro" id="IPR050929">
    <property type="entry name" value="PFKA"/>
</dbReference>
<dbReference type="Gene3D" id="3.40.50.460">
    <property type="entry name" value="Phosphofructokinase domain"/>
    <property type="match status" value="1"/>
</dbReference>
<feature type="site" description="Important for catalytic activity and substrate specificity; stabilizes the transition state when the phosphoryl donor is PPi; prevents ATP from binding by mimicking the alpha-phosphate group of ATP" evidence="6">
    <location>
        <position position="112"/>
    </location>
</feature>
<feature type="site" description="Important for catalytic activity; stabilizes the transition state when the phosphoryl donor is PPi" evidence="6">
    <location>
        <position position="138"/>
    </location>
</feature>
<dbReference type="GO" id="GO:0046872">
    <property type="term" value="F:metal ion binding"/>
    <property type="evidence" value="ECO:0007669"/>
    <property type="project" value="UniProtKB-KW"/>
</dbReference>
<dbReference type="HAMAP" id="MF_01978">
    <property type="entry name" value="Phosphofructokinase_II_B2"/>
    <property type="match status" value="1"/>
</dbReference>
<comment type="caution">
    <text evidence="6">Lacks conserved residue(s) required for the propagation of feature annotation.</text>
</comment>
<dbReference type="InterPro" id="IPR000023">
    <property type="entry name" value="Phosphofructokinase_dom"/>
</dbReference>
<feature type="binding site" evidence="6">
    <location>
        <position position="244"/>
    </location>
    <ligand>
        <name>substrate</name>
    </ligand>
</feature>
<dbReference type="Pfam" id="PF00365">
    <property type="entry name" value="PFK"/>
    <property type="match status" value="1"/>
</dbReference>
<dbReference type="GO" id="GO:0003872">
    <property type="term" value="F:6-phosphofructokinase activity"/>
    <property type="evidence" value="ECO:0007669"/>
    <property type="project" value="UniProtKB-UniRule"/>
</dbReference>
<dbReference type="SUPFAM" id="SSF53784">
    <property type="entry name" value="Phosphofructokinase"/>
    <property type="match status" value="1"/>
</dbReference>
<gene>
    <name evidence="6" type="primary">pfp</name>
    <name evidence="8" type="ORF">GF339_01955</name>
</gene>
<name>A0A9D5JSA3_9BACT</name>
<accession>A0A9D5JSA3</accession>
<dbReference type="GO" id="GO:0047334">
    <property type="term" value="F:diphosphate-fructose-6-phosphate 1-phosphotransferase activity"/>
    <property type="evidence" value="ECO:0007669"/>
    <property type="project" value="UniProtKB-EC"/>
</dbReference>